<dbReference type="STRING" id="399550.Smar_0354"/>
<evidence type="ECO:0000256" key="4">
    <source>
        <dbReference type="ARBA" id="ARBA00022679"/>
    </source>
</evidence>
<evidence type="ECO:0000313" key="8">
    <source>
        <dbReference type="EMBL" id="ABN69466.1"/>
    </source>
</evidence>
<dbReference type="GeneID" id="4907309"/>
<dbReference type="InterPro" id="IPR050214">
    <property type="entry name" value="Cys_Synth/Cystath_Beta-Synth"/>
</dbReference>
<keyword evidence="6" id="KW-0198">Cysteine biosynthesis</keyword>
<dbReference type="SUPFAM" id="SSF53686">
    <property type="entry name" value="Tryptophan synthase beta subunit-like PLP-dependent enzymes"/>
    <property type="match status" value="1"/>
</dbReference>
<proteinExistence type="inferred from homology"/>
<dbReference type="InterPro" id="IPR001216">
    <property type="entry name" value="P-phosphate_BS"/>
</dbReference>
<protein>
    <submittedName>
        <fullName evidence="8">Cysteine synthase</fullName>
        <ecNumber evidence="8">2.5.1.47</ecNumber>
    </submittedName>
</protein>
<dbReference type="GO" id="GO:0004124">
    <property type="term" value="F:cysteine synthase activity"/>
    <property type="evidence" value="ECO:0007669"/>
    <property type="project" value="UniProtKB-EC"/>
</dbReference>
<keyword evidence="9" id="KW-1185">Reference proteome</keyword>
<comment type="similarity">
    <text evidence="2">Belongs to the cysteine synthase/cystathionine beta-synthase family.</text>
</comment>
<evidence type="ECO:0000256" key="5">
    <source>
        <dbReference type="ARBA" id="ARBA00022898"/>
    </source>
</evidence>
<reference evidence="8 9" key="2">
    <citation type="journal article" date="2009" name="Stand. Genomic Sci.">
        <title>Complete genome sequence of Staphylothermus marinus Stetter and Fiala 1986 type strain F1.</title>
        <authorList>
            <person name="Anderson I.J."/>
            <person name="Sun H."/>
            <person name="Lapidus A."/>
            <person name="Copeland A."/>
            <person name="Glavina Del Rio T."/>
            <person name="Tice H."/>
            <person name="Dalin E."/>
            <person name="Lucas S."/>
            <person name="Barry K."/>
            <person name="Land M."/>
            <person name="Richardson P."/>
            <person name="Huber H."/>
            <person name="Kyrpides N.C."/>
        </authorList>
    </citation>
    <scope>NUCLEOTIDE SEQUENCE [LARGE SCALE GENOMIC DNA]</scope>
    <source>
        <strain evidence="9">ATCC 43588 / DSM 3639 / JCM 9404 / F1</strain>
    </source>
</reference>
<dbReference type="CDD" id="cd01561">
    <property type="entry name" value="CBS_like"/>
    <property type="match status" value="1"/>
</dbReference>
<evidence type="ECO:0000259" key="7">
    <source>
        <dbReference type="Pfam" id="PF00291"/>
    </source>
</evidence>
<dbReference type="RefSeq" id="WP_011838657.1">
    <property type="nucleotide sequence ID" value="NC_009033.1"/>
</dbReference>
<dbReference type="Gene3D" id="3.40.50.1100">
    <property type="match status" value="2"/>
</dbReference>
<dbReference type="FunFam" id="3.40.50.1100:FF:000016">
    <property type="entry name" value="Cysteine synthase A"/>
    <property type="match status" value="1"/>
</dbReference>
<dbReference type="EMBL" id="CP000575">
    <property type="protein sequence ID" value="ABN69466.1"/>
    <property type="molecule type" value="Genomic_DNA"/>
</dbReference>
<organism evidence="8 9">
    <name type="scientific">Staphylothermus marinus (strain ATCC 43588 / DSM 3639 / JCM 9404 / F1)</name>
    <dbReference type="NCBI Taxonomy" id="399550"/>
    <lineage>
        <taxon>Archaea</taxon>
        <taxon>Thermoproteota</taxon>
        <taxon>Thermoprotei</taxon>
        <taxon>Desulfurococcales</taxon>
        <taxon>Desulfurococcaceae</taxon>
        <taxon>Staphylothermus</taxon>
    </lineage>
</organism>
<sequence>MSLRVCNNVIECIGKTPIIRLQRIEKDQNVDFEIWAKAEFMNPTGSVKDRMAYYMIKKAMDKGELKPGMTIVVPTTGNTGISFSALGSYFGLKVLIVIPEEMSAERFMLMRLFGADFLFTPGGESDAGTALETAKKLAEENPDKYYFFDQWSDEANVQAHYETTGKEILDQIGCPDAFVAQVGTGGTLMGVAKRLKEECKNVIVAGAEPAECPVAAYWFKTGKEGPWGRHEIEGVGDGFVPDIVKRYKHLLDDFVTSTSEEAIMMARKIARLEALPVGISSGANVVSAIKLGRSHGLGKGKKVVTILPDYAARYFSTRLFKKKREIVDRKKILEELSI</sequence>
<dbReference type="HOGENOM" id="CLU_021018_1_0_2"/>
<comment type="cofactor">
    <cofactor evidence="1">
        <name>pyridoxal 5'-phosphate</name>
        <dbReference type="ChEBI" id="CHEBI:597326"/>
    </cofactor>
</comment>
<evidence type="ECO:0000256" key="2">
    <source>
        <dbReference type="ARBA" id="ARBA00007103"/>
    </source>
</evidence>
<dbReference type="EC" id="2.5.1.47" evidence="8"/>
<reference evidence="9" key="1">
    <citation type="journal article" date="2009" name="BMC Genomics">
        <title>The complete genome sequence of Staphylothermus marinus reveals differences in sulfur metabolism among heterotrophic Crenarchaeota.</title>
        <authorList>
            <person name="Anderson I.J."/>
            <person name="Dharmarajan L."/>
            <person name="Rodriguez J."/>
            <person name="Hooper S."/>
            <person name="Porat I."/>
            <person name="Ulrich L.E."/>
            <person name="Elkins J.G."/>
            <person name="Mavromatis K."/>
            <person name="Sun H."/>
            <person name="Land M."/>
            <person name="Lapidus A."/>
            <person name="Lucas S."/>
            <person name="Barry K."/>
            <person name="Huber H."/>
            <person name="Zhulin I.B."/>
            <person name="Whitman W.B."/>
            <person name="Mukhopadhyay B."/>
            <person name="Woese C."/>
            <person name="Bristow J."/>
            <person name="Kyrpides N."/>
        </authorList>
    </citation>
    <scope>NUCLEOTIDE SEQUENCE [LARGE SCALE GENOMIC DNA]</scope>
    <source>
        <strain evidence="9">ATCC 43588 / DSM 3639 / JCM 9404 / F1</strain>
    </source>
</reference>
<dbReference type="InterPro" id="IPR001926">
    <property type="entry name" value="TrpB-like_PALP"/>
</dbReference>
<dbReference type="Pfam" id="PF00291">
    <property type="entry name" value="PALP"/>
    <property type="match status" value="1"/>
</dbReference>
<gene>
    <name evidence="8" type="ordered locus">Smar_0354</name>
</gene>
<dbReference type="eggNOG" id="arCOG01430">
    <property type="taxonomic scope" value="Archaea"/>
</dbReference>
<dbReference type="PROSITE" id="PS00901">
    <property type="entry name" value="CYS_SYNTHASE"/>
    <property type="match status" value="1"/>
</dbReference>
<evidence type="ECO:0000256" key="6">
    <source>
        <dbReference type="ARBA" id="ARBA00023192"/>
    </source>
</evidence>
<dbReference type="OrthoDB" id="10138at2157"/>
<evidence type="ECO:0000256" key="3">
    <source>
        <dbReference type="ARBA" id="ARBA00022605"/>
    </source>
</evidence>
<evidence type="ECO:0000256" key="1">
    <source>
        <dbReference type="ARBA" id="ARBA00001933"/>
    </source>
</evidence>
<evidence type="ECO:0000313" key="9">
    <source>
        <dbReference type="Proteomes" id="UP000000254"/>
    </source>
</evidence>
<name>A3DLF6_STAMF</name>
<dbReference type="Proteomes" id="UP000000254">
    <property type="component" value="Chromosome"/>
</dbReference>
<accession>A3DLF6</accession>
<dbReference type="InterPro" id="IPR036052">
    <property type="entry name" value="TrpB-like_PALP_sf"/>
</dbReference>
<dbReference type="AlphaFoldDB" id="A3DLF6"/>
<keyword evidence="3" id="KW-0028">Amino-acid biosynthesis</keyword>
<keyword evidence="4 8" id="KW-0808">Transferase</keyword>
<feature type="domain" description="Tryptophan synthase beta chain-like PALP" evidence="7">
    <location>
        <begin position="12"/>
        <end position="309"/>
    </location>
</feature>
<dbReference type="KEGG" id="smr:Smar_0354"/>
<dbReference type="GO" id="GO:0006535">
    <property type="term" value="P:cysteine biosynthetic process from serine"/>
    <property type="evidence" value="ECO:0007669"/>
    <property type="project" value="InterPro"/>
</dbReference>
<dbReference type="PANTHER" id="PTHR10314">
    <property type="entry name" value="CYSTATHIONINE BETA-SYNTHASE"/>
    <property type="match status" value="1"/>
</dbReference>
<keyword evidence="5" id="KW-0663">Pyridoxal phosphate</keyword>